<dbReference type="EMBL" id="JBHSAW010000024">
    <property type="protein sequence ID" value="MFC4097720.1"/>
    <property type="molecule type" value="Genomic_DNA"/>
</dbReference>
<protein>
    <submittedName>
        <fullName evidence="1">Uncharacterized protein</fullName>
    </submittedName>
</protein>
<name>A0ABV8K0Q6_9FLAO</name>
<comment type="caution">
    <text evidence="1">The sequence shown here is derived from an EMBL/GenBank/DDBJ whole genome shotgun (WGS) entry which is preliminary data.</text>
</comment>
<organism evidence="1 2">
    <name type="scientific">Euzebyella saccharophila</name>
    <dbReference type="NCBI Taxonomy" id="679664"/>
    <lineage>
        <taxon>Bacteria</taxon>
        <taxon>Pseudomonadati</taxon>
        <taxon>Bacteroidota</taxon>
        <taxon>Flavobacteriia</taxon>
        <taxon>Flavobacteriales</taxon>
        <taxon>Flavobacteriaceae</taxon>
        <taxon>Euzebyella</taxon>
    </lineage>
</organism>
<dbReference type="Proteomes" id="UP001595814">
    <property type="component" value="Unassembled WGS sequence"/>
</dbReference>
<keyword evidence="2" id="KW-1185">Reference proteome</keyword>
<gene>
    <name evidence="1" type="ORF">ACFOUT_17675</name>
</gene>
<sequence length="57" mass="6694">MNTFTKGELKMLLENEPIKLVDKVFLLANGMIKVYGYSKEKAFRQSVPIAREWFEKL</sequence>
<evidence type="ECO:0000313" key="2">
    <source>
        <dbReference type="Proteomes" id="UP001595814"/>
    </source>
</evidence>
<dbReference type="RefSeq" id="WP_192463175.1">
    <property type="nucleotide sequence ID" value="NZ_JACYFJ010000006.1"/>
</dbReference>
<proteinExistence type="predicted"/>
<reference evidence="2" key="1">
    <citation type="journal article" date="2019" name="Int. J. Syst. Evol. Microbiol.">
        <title>The Global Catalogue of Microorganisms (GCM) 10K type strain sequencing project: providing services to taxonomists for standard genome sequencing and annotation.</title>
        <authorList>
            <consortium name="The Broad Institute Genomics Platform"/>
            <consortium name="The Broad Institute Genome Sequencing Center for Infectious Disease"/>
            <person name="Wu L."/>
            <person name="Ma J."/>
        </authorList>
    </citation>
    <scope>NUCLEOTIDE SEQUENCE [LARGE SCALE GENOMIC DNA]</scope>
    <source>
        <strain evidence="2">CECT 7477</strain>
    </source>
</reference>
<accession>A0ABV8K0Q6</accession>
<evidence type="ECO:0000313" key="1">
    <source>
        <dbReference type="EMBL" id="MFC4097720.1"/>
    </source>
</evidence>